<evidence type="ECO:0008006" key="4">
    <source>
        <dbReference type="Google" id="ProtNLM"/>
    </source>
</evidence>
<evidence type="ECO:0000313" key="3">
    <source>
        <dbReference type="Proteomes" id="UP000007879"/>
    </source>
</evidence>
<keyword evidence="3" id="KW-1185">Reference proteome</keyword>
<reference evidence="2" key="2">
    <citation type="submission" date="2024-06" db="UniProtKB">
        <authorList>
            <consortium name="EnsemblMetazoa"/>
        </authorList>
    </citation>
    <scope>IDENTIFICATION</scope>
</reference>
<evidence type="ECO:0000313" key="2">
    <source>
        <dbReference type="EnsemblMetazoa" id="XP_019852022.1"/>
    </source>
</evidence>
<dbReference type="EnsemblMetazoa" id="XM_019996463.1">
    <property type="protein sequence ID" value="XP_019852022.1"/>
    <property type="gene ID" value="LOC109581953"/>
</dbReference>
<dbReference type="AlphaFoldDB" id="A0AAN0J5J8"/>
<dbReference type="GeneID" id="109581953"/>
<organism evidence="2 3">
    <name type="scientific">Amphimedon queenslandica</name>
    <name type="common">Sponge</name>
    <dbReference type="NCBI Taxonomy" id="400682"/>
    <lineage>
        <taxon>Eukaryota</taxon>
        <taxon>Metazoa</taxon>
        <taxon>Porifera</taxon>
        <taxon>Demospongiae</taxon>
        <taxon>Heteroscleromorpha</taxon>
        <taxon>Haplosclerida</taxon>
        <taxon>Niphatidae</taxon>
        <taxon>Amphimedon</taxon>
    </lineage>
</organism>
<accession>A0AAN0J5J8</accession>
<dbReference type="KEGG" id="aqu:109581953"/>
<name>A0AAN0J5J8_AMPQE</name>
<protein>
    <recommendedName>
        <fullName evidence="4">Death domain-containing protein</fullName>
    </recommendedName>
</protein>
<reference evidence="3" key="1">
    <citation type="journal article" date="2010" name="Nature">
        <title>The Amphimedon queenslandica genome and the evolution of animal complexity.</title>
        <authorList>
            <person name="Srivastava M."/>
            <person name="Simakov O."/>
            <person name="Chapman J."/>
            <person name="Fahey B."/>
            <person name="Gauthier M.E."/>
            <person name="Mitros T."/>
            <person name="Richards G.S."/>
            <person name="Conaco C."/>
            <person name="Dacre M."/>
            <person name="Hellsten U."/>
            <person name="Larroux C."/>
            <person name="Putnam N.H."/>
            <person name="Stanke M."/>
            <person name="Adamska M."/>
            <person name="Darling A."/>
            <person name="Degnan S.M."/>
            <person name="Oakley T.H."/>
            <person name="Plachetzki D.C."/>
            <person name="Zhai Y."/>
            <person name="Adamski M."/>
            <person name="Calcino A."/>
            <person name="Cummins S.F."/>
            <person name="Goodstein D.M."/>
            <person name="Harris C."/>
            <person name="Jackson D.J."/>
            <person name="Leys S.P."/>
            <person name="Shu S."/>
            <person name="Woodcroft B.J."/>
            <person name="Vervoort M."/>
            <person name="Kosik K.S."/>
            <person name="Manning G."/>
            <person name="Degnan B.M."/>
            <person name="Rokhsar D.S."/>
        </authorList>
    </citation>
    <scope>NUCLEOTIDE SEQUENCE [LARGE SCALE GENOMIC DNA]</scope>
</reference>
<sequence>MASSDFQLDESIDAASTPSDQDTCFVIGDQDYTYQDKTQFDDAFDDIAIALEIEPFDKKISLDVFWDIILNEKVPVTTSLVAVMGLPSSGKTTVLESVLKHKIKLKPKAKLEFDQYLKRKKNKESLSIYELCALGSSQHDKYAWSFATNRYGAIFSILCNIIRQNPCVADIKFEMGSRSQDSGGMDKHVRWLMGRAQYVLEKIKDEPGKLALLQDGLSFINVIDVGVNKALYDFLSIMLLSCHRHIRLAFFSLDRDALNLDEKPELPSDFYGKRKDDVLVMQQRSRLTYLLHFATVGYTQQQRNEEEALNATVMVATRKESATNSDISKAKEEIMKQAKSQDVDQFLQHWLQVDVDDDNSIAKEFGEKMEGLIKSKYKQGTIQIPLRWIVFRSLVISLDSKGSKVMILQKSFIVAMAKELKMLEDDVENFLKTFTDFGSILYMPQYDSIKDIVIVNIWEFTQYLNKLYYPQEREPYATNLRKYGIISESSVKKIFCKHPESAENFMKVLTTIAMASKIESGQSILIDNQQQPDEVHYYLPLARMHEEYTPSEEENDYAFIEIESVNFPANVQACISYAIMDNNKDAVLIATDYSNISRFLFQSKSGPPIEIAMIYKGSKTRLRIMNSSNDILTSPAAVEACKKVITASCRCLQRKINTMRDLKYSFAVPCCESPSEKCHYLYYNCESQLCDDCSAENNVRLCWSKAASKCDKLKKDDEARLKETCHTDIPLTLQDIAGLVTDEYDFDALKEAFNIKDVLLPYPEDSERKKKAMMLMLLHWENQQAKTPTKHALKTILEDRGFVHIAKKLNTEIK</sequence>
<evidence type="ECO:0000256" key="1">
    <source>
        <dbReference type="SAM" id="MobiDB-lite"/>
    </source>
</evidence>
<dbReference type="Proteomes" id="UP000007879">
    <property type="component" value="Unassembled WGS sequence"/>
</dbReference>
<proteinExistence type="predicted"/>
<feature type="region of interest" description="Disordered" evidence="1">
    <location>
        <begin position="1"/>
        <end position="20"/>
    </location>
</feature>
<dbReference type="RefSeq" id="XP_019852022.1">
    <property type="nucleotide sequence ID" value="XM_019996463.1"/>
</dbReference>